<accession>A0AAJ2JXQ1</accession>
<sequence>MSRYKMPIMIVALLLISGVLGNHVYQTRITYSLHDLVMDYRIYFSEEVYVRG</sequence>
<protein>
    <submittedName>
        <fullName evidence="1">Uncharacterized protein</fullName>
    </submittedName>
</protein>
<proteinExistence type="predicted"/>
<evidence type="ECO:0000313" key="2">
    <source>
        <dbReference type="Proteomes" id="UP001250538"/>
    </source>
</evidence>
<name>A0AAJ2JXQ1_9BACL</name>
<keyword evidence="2" id="KW-1185">Reference proteome</keyword>
<comment type="caution">
    <text evidence="1">The sequence shown here is derived from an EMBL/GenBank/DDBJ whole genome shotgun (WGS) entry which is preliminary data.</text>
</comment>
<organism evidence="1 2">
    <name type="scientific">Paenibacillus suaedae</name>
    <dbReference type="NCBI Taxonomy" id="3077233"/>
    <lineage>
        <taxon>Bacteria</taxon>
        <taxon>Bacillati</taxon>
        <taxon>Bacillota</taxon>
        <taxon>Bacilli</taxon>
        <taxon>Bacillales</taxon>
        <taxon>Paenibacillaceae</taxon>
        <taxon>Paenibacillus</taxon>
    </lineage>
</organism>
<dbReference type="EMBL" id="JAVYAA010000006">
    <property type="protein sequence ID" value="MDT8978813.1"/>
    <property type="molecule type" value="Genomic_DNA"/>
</dbReference>
<dbReference type="AlphaFoldDB" id="A0AAJ2JXQ1"/>
<dbReference type="Proteomes" id="UP001250538">
    <property type="component" value="Unassembled WGS sequence"/>
</dbReference>
<evidence type="ECO:0000313" key="1">
    <source>
        <dbReference type="EMBL" id="MDT8978813.1"/>
    </source>
</evidence>
<reference evidence="2" key="1">
    <citation type="submission" date="2023-09" db="EMBL/GenBank/DDBJ databases">
        <title>Paenibacillus sp. chi10 Genome sequencing and assembly.</title>
        <authorList>
            <person name="Kim I."/>
        </authorList>
    </citation>
    <scope>NUCLEOTIDE SEQUENCE [LARGE SCALE GENOMIC DNA]</scope>
    <source>
        <strain evidence="2">chi10</strain>
    </source>
</reference>
<dbReference type="RefSeq" id="WP_315746698.1">
    <property type="nucleotide sequence ID" value="NZ_JAVYAA010000006.1"/>
</dbReference>
<gene>
    <name evidence="1" type="ORF">RQP50_21485</name>
</gene>